<dbReference type="Proteomes" id="UP000691718">
    <property type="component" value="Unassembled WGS sequence"/>
</dbReference>
<sequence length="216" mass="24373">MAASVPYDNMSTTSQSGTLFTKCCCCIPIRIGCFILGYLNLIINLIHTLSLVTLTAYIAFSTHWFDHFDIDQTRTETERVTEIKSLERPLLLHVEILLVIGLSMNIIWLVINVACLVGLHKKRPGPIKMYVTLATARLILVVLGLVYLIIPGHTSPQTIISYSVDLGLAAYFIFVYYIYAMRLEREENKNQETPEIKPNDVVLVYPPKIDKQALVA</sequence>
<dbReference type="EMBL" id="CAJQZP010001325">
    <property type="protein sequence ID" value="CAG5038757.1"/>
    <property type="molecule type" value="Genomic_DNA"/>
</dbReference>
<evidence type="ECO:0000313" key="2">
    <source>
        <dbReference type="EMBL" id="CAG5038757.1"/>
    </source>
</evidence>
<keyword evidence="1" id="KW-0472">Membrane</keyword>
<feature type="transmembrane region" description="Helical" evidence="1">
    <location>
        <begin position="96"/>
        <end position="119"/>
    </location>
</feature>
<feature type="transmembrane region" description="Helical" evidence="1">
    <location>
        <begin position="159"/>
        <end position="179"/>
    </location>
</feature>
<keyword evidence="1" id="KW-0812">Transmembrane</keyword>
<protein>
    <submittedName>
        <fullName evidence="2">(apollo) hypothetical protein</fullName>
    </submittedName>
</protein>
<feature type="transmembrane region" description="Helical" evidence="1">
    <location>
        <begin position="38"/>
        <end position="60"/>
    </location>
</feature>
<evidence type="ECO:0000256" key="1">
    <source>
        <dbReference type="SAM" id="Phobius"/>
    </source>
</evidence>
<proteinExistence type="predicted"/>
<name>A0A8S3XSE1_PARAO</name>
<keyword evidence="1" id="KW-1133">Transmembrane helix</keyword>
<dbReference type="AlphaFoldDB" id="A0A8S3XSE1"/>
<accession>A0A8S3XSE1</accession>
<comment type="caution">
    <text evidence="2">The sequence shown here is derived from an EMBL/GenBank/DDBJ whole genome shotgun (WGS) entry which is preliminary data.</text>
</comment>
<feature type="transmembrane region" description="Helical" evidence="1">
    <location>
        <begin position="131"/>
        <end position="153"/>
    </location>
</feature>
<keyword evidence="3" id="KW-1185">Reference proteome</keyword>
<reference evidence="2" key="1">
    <citation type="submission" date="2021-04" db="EMBL/GenBank/DDBJ databases">
        <authorList>
            <person name="Tunstrom K."/>
        </authorList>
    </citation>
    <scope>NUCLEOTIDE SEQUENCE</scope>
</reference>
<gene>
    <name evidence="2" type="ORF">PAPOLLO_LOCUS21432</name>
</gene>
<organism evidence="2 3">
    <name type="scientific">Parnassius apollo</name>
    <name type="common">Apollo butterfly</name>
    <name type="synonym">Papilio apollo</name>
    <dbReference type="NCBI Taxonomy" id="110799"/>
    <lineage>
        <taxon>Eukaryota</taxon>
        <taxon>Metazoa</taxon>
        <taxon>Ecdysozoa</taxon>
        <taxon>Arthropoda</taxon>
        <taxon>Hexapoda</taxon>
        <taxon>Insecta</taxon>
        <taxon>Pterygota</taxon>
        <taxon>Neoptera</taxon>
        <taxon>Endopterygota</taxon>
        <taxon>Lepidoptera</taxon>
        <taxon>Glossata</taxon>
        <taxon>Ditrysia</taxon>
        <taxon>Papilionoidea</taxon>
        <taxon>Papilionidae</taxon>
        <taxon>Parnassiinae</taxon>
        <taxon>Parnassini</taxon>
        <taxon>Parnassius</taxon>
        <taxon>Parnassius</taxon>
    </lineage>
</organism>
<dbReference type="OrthoDB" id="2354286at2759"/>
<evidence type="ECO:0000313" key="3">
    <source>
        <dbReference type="Proteomes" id="UP000691718"/>
    </source>
</evidence>